<accession>A0A8J6MC79</accession>
<sequence>MQLAQSRFGLTGFQLKVIALVLMVLDHIHYFFDFTGVIPTFFSMLGRLSAPIFLFIVIEGYTHTRSKRKYFLRCWAIGAVMGAVNYFMAVFGFGRADGFIPQNNIFATFAVLIVLWQGMDWLRDRKWIPGVLALAVPFALFAVLTRVPLPPTVMGWAFLAECTVFPLPFLTEGGIPFLISGILMYLLKNRRGLQAAALAVVYVGWNVYAVWAMAGGAWMLLFTDFYEWMAAFAGVFFLLYNGRRGRSMKAFFYAFYPAHVYLLFGGSVLLYNALAL</sequence>
<protein>
    <recommendedName>
        <fullName evidence="4">TraX protein</fullName>
    </recommendedName>
</protein>
<feature type="transmembrane region" description="Helical" evidence="1">
    <location>
        <begin position="12"/>
        <end position="32"/>
    </location>
</feature>
<proteinExistence type="predicted"/>
<feature type="transmembrane region" description="Helical" evidence="1">
    <location>
        <begin position="99"/>
        <end position="116"/>
    </location>
</feature>
<evidence type="ECO:0000256" key="1">
    <source>
        <dbReference type="SAM" id="Phobius"/>
    </source>
</evidence>
<keyword evidence="1" id="KW-0812">Transmembrane</keyword>
<gene>
    <name evidence="2" type="ORF">H8S62_03060</name>
</gene>
<dbReference type="InterPro" id="IPR008875">
    <property type="entry name" value="TraX"/>
</dbReference>
<dbReference type="Pfam" id="PF05857">
    <property type="entry name" value="TraX"/>
    <property type="match status" value="1"/>
</dbReference>
<evidence type="ECO:0000313" key="3">
    <source>
        <dbReference type="Proteomes" id="UP000607645"/>
    </source>
</evidence>
<evidence type="ECO:0008006" key="4">
    <source>
        <dbReference type="Google" id="ProtNLM"/>
    </source>
</evidence>
<feature type="transmembrane region" description="Helical" evidence="1">
    <location>
        <begin position="199"/>
        <end position="219"/>
    </location>
</feature>
<dbReference type="EMBL" id="JACOPQ010000002">
    <property type="protein sequence ID" value="MBC5735994.1"/>
    <property type="molecule type" value="Genomic_DNA"/>
</dbReference>
<reference evidence="2" key="1">
    <citation type="submission" date="2020-08" db="EMBL/GenBank/DDBJ databases">
        <title>Genome public.</title>
        <authorList>
            <person name="Liu C."/>
            <person name="Sun Q."/>
        </authorList>
    </citation>
    <scope>NUCLEOTIDE SEQUENCE</scope>
    <source>
        <strain evidence="2">NSJ-52</strain>
    </source>
</reference>
<keyword evidence="1" id="KW-1133">Transmembrane helix</keyword>
<dbReference type="Proteomes" id="UP000607645">
    <property type="component" value="Unassembled WGS sequence"/>
</dbReference>
<name>A0A8J6MC79_9FIRM</name>
<keyword evidence="1" id="KW-0472">Membrane</keyword>
<feature type="transmembrane region" description="Helical" evidence="1">
    <location>
        <begin position="38"/>
        <end position="58"/>
    </location>
</feature>
<comment type="caution">
    <text evidence="2">The sequence shown here is derived from an EMBL/GenBank/DDBJ whole genome shotgun (WGS) entry which is preliminary data.</text>
</comment>
<organism evidence="2 3">
    <name type="scientific">Lawsonibacter faecis</name>
    <dbReference type="NCBI Taxonomy" id="2763052"/>
    <lineage>
        <taxon>Bacteria</taxon>
        <taxon>Bacillati</taxon>
        <taxon>Bacillota</taxon>
        <taxon>Clostridia</taxon>
        <taxon>Eubacteriales</taxon>
        <taxon>Oscillospiraceae</taxon>
        <taxon>Lawsonibacter</taxon>
    </lineage>
</organism>
<feature type="transmembrane region" description="Helical" evidence="1">
    <location>
        <begin position="70"/>
        <end position="93"/>
    </location>
</feature>
<feature type="transmembrane region" description="Helical" evidence="1">
    <location>
        <begin position="253"/>
        <end position="274"/>
    </location>
</feature>
<evidence type="ECO:0000313" key="2">
    <source>
        <dbReference type="EMBL" id="MBC5735994.1"/>
    </source>
</evidence>
<keyword evidence="3" id="KW-1185">Reference proteome</keyword>
<feature type="transmembrane region" description="Helical" evidence="1">
    <location>
        <begin position="225"/>
        <end position="241"/>
    </location>
</feature>
<dbReference type="AlphaFoldDB" id="A0A8J6MC79"/>
<feature type="transmembrane region" description="Helical" evidence="1">
    <location>
        <begin position="128"/>
        <end position="147"/>
    </location>
</feature>
<feature type="transmembrane region" description="Helical" evidence="1">
    <location>
        <begin position="167"/>
        <end position="187"/>
    </location>
</feature>
<dbReference type="RefSeq" id="WP_186918424.1">
    <property type="nucleotide sequence ID" value="NZ_JACOPQ010000002.1"/>
</dbReference>